<reference evidence="5 6" key="1">
    <citation type="journal article" date="2015" name="Stand. Genomic Sci.">
        <title>Genomic Encyclopedia of Bacterial and Archaeal Type Strains, Phase III: the genomes of soil and plant-associated and newly described type strains.</title>
        <authorList>
            <person name="Whitman W.B."/>
            <person name="Woyke T."/>
            <person name="Klenk H.P."/>
            <person name="Zhou Y."/>
            <person name="Lilburn T.G."/>
            <person name="Beck B.J."/>
            <person name="De Vos P."/>
            <person name="Vandamme P."/>
            <person name="Eisen J.A."/>
            <person name="Garrity G."/>
            <person name="Hugenholtz P."/>
            <person name="Kyrpides N.C."/>
        </authorList>
    </citation>
    <scope>NUCLEOTIDE SEQUENCE [LARGE SCALE GENOMIC DNA]</scope>
    <source>
        <strain evidence="5 6">CGMCC 1.6844</strain>
    </source>
</reference>
<dbReference type="InterPro" id="IPR012910">
    <property type="entry name" value="Plug_dom"/>
</dbReference>
<evidence type="ECO:0000256" key="3">
    <source>
        <dbReference type="ARBA" id="ARBA00023237"/>
    </source>
</evidence>
<proteinExistence type="predicted"/>
<dbReference type="RefSeq" id="WP_133609928.1">
    <property type="nucleotide sequence ID" value="NZ_SNZC01000003.1"/>
</dbReference>
<keyword evidence="2" id="KW-0472">Membrane</keyword>
<dbReference type="GO" id="GO:0009279">
    <property type="term" value="C:cell outer membrane"/>
    <property type="evidence" value="ECO:0007669"/>
    <property type="project" value="UniProtKB-SubCell"/>
</dbReference>
<comment type="subcellular location">
    <subcellularLocation>
        <location evidence="1">Cell outer membrane</location>
    </subcellularLocation>
</comment>
<dbReference type="Proteomes" id="UP000315312">
    <property type="component" value="Unassembled WGS sequence"/>
</dbReference>
<evidence type="ECO:0000259" key="4">
    <source>
        <dbReference type="Pfam" id="PF07715"/>
    </source>
</evidence>
<dbReference type="AlphaFoldDB" id="A0A562KNX4"/>
<dbReference type="SUPFAM" id="SSF56935">
    <property type="entry name" value="Porins"/>
    <property type="match status" value="1"/>
</dbReference>
<dbReference type="OrthoDB" id="1075473at2"/>
<keyword evidence="6" id="KW-1185">Reference proteome</keyword>
<evidence type="ECO:0000313" key="6">
    <source>
        <dbReference type="Proteomes" id="UP000315312"/>
    </source>
</evidence>
<dbReference type="Pfam" id="PF07715">
    <property type="entry name" value="Plug"/>
    <property type="match status" value="1"/>
</dbReference>
<protein>
    <submittedName>
        <fullName evidence="5">Outer membrane receptor for ferrienterochelin and colicin</fullName>
    </submittedName>
</protein>
<evidence type="ECO:0000313" key="5">
    <source>
        <dbReference type="EMBL" id="TWH97072.1"/>
    </source>
</evidence>
<dbReference type="InterPro" id="IPR037066">
    <property type="entry name" value="Plug_dom_sf"/>
</dbReference>
<organism evidence="5 6">
    <name type="scientific">Flavobacterium cheniae</name>
    <dbReference type="NCBI Taxonomy" id="295428"/>
    <lineage>
        <taxon>Bacteria</taxon>
        <taxon>Pseudomonadati</taxon>
        <taxon>Bacteroidota</taxon>
        <taxon>Flavobacteriia</taxon>
        <taxon>Flavobacteriales</taxon>
        <taxon>Flavobacteriaceae</taxon>
        <taxon>Flavobacterium</taxon>
    </lineage>
</organism>
<name>A0A562KNX4_9FLAO</name>
<dbReference type="EMBL" id="VLKM01000002">
    <property type="protein sequence ID" value="TWH97072.1"/>
    <property type="molecule type" value="Genomic_DNA"/>
</dbReference>
<accession>A0A562KNX4</accession>
<feature type="domain" description="TonB-dependent receptor plug" evidence="4">
    <location>
        <begin position="123"/>
        <end position="213"/>
    </location>
</feature>
<sequence>MKSFLTFLIAFTSLISFGQTEIKGQIVDEQGMPFAGANVFVIGTYDGTTSDEKGNFSFKTTASGNQKLQISFLSYETIIYDFVVETFQSKVFTIKESLNTLNAVEVTAGTFKAGDNSKATALKAMDIVTTAGSAGNIISALETLPGTQTVGENGRLFVRGGEADETQTYVDGIRVGQPYGPSANNVPTRGRFSPFLFSGITFSTGGYSAEFGDALSSVLLLNTIDEPTQNQTDISIMTVGFGLGKTKKWEKSSFTFNTSYINLAPYQLVVPQNLDWNKPVQSLSGESVFRYKFKNGILKVYGAFDYSTFDLNQKDVNFDEKIRFDLQNNNFYFNTSYKGYLNDNLQLQTGFSYGYAQNKIGISEDKVANNERTLHTKFKLRNSISNHFKLSVGADLFHTNFDENFNVFGYGYQNNSIAFFTEAEVLLSRKVAFNVGLRSSNASVVDEFTVEPRVSFAYKVAENSQFSMAYGNFNQTAKQDYLKFNSNLDYETTSHYILNYMYNKQGRMFRAEAFFKDYKNLVKYDGTQANFDSNYNNEGFGYAKGLDLFWRDSKTIKNLEYWISYSFIDSERDFRNYETQVTPSFVANHNFSLVTKYFVSKWKSQISATYSYNSGRPYDNPNVTEFMSEKTKSFNNLSFSWAYLLSQQKILFFSVTNVLGTENVFGYQYANTPSISGQFQRQAITQAADRFIFVGLFWTISDNKKTNNLDNL</sequence>
<dbReference type="Pfam" id="PF13715">
    <property type="entry name" value="CarbopepD_reg_2"/>
    <property type="match status" value="1"/>
</dbReference>
<keyword evidence="5" id="KW-0675">Receptor</keyword>
<dbReference type="SUPFAM" id="SSF49464">
    <property type="entry name" value="Carboxypeptidase regulatory domain-like"/>
    <property type="match status" value="1"/>
</dbReference>
<evidence type="ECO:0000256" key="2">
    <source>
        <dbReference type="ARBA" id="ARBA00023136"/>
    </source>
</evidence>
<dbReference type="Gene3D" id="2.170.130.10">
    <property type="entry name" value="TonB-dependent receptor, plug domain"/>
    <property type="match status" value="1"/>
</dbReference>
<gene>
    <name evidence="5" type="ORF">IP97_00497</name>
</gene>
<comment type="caution">
    <text evidence="5">The sequence shown here is derived from an EMBL/GenBank/DDBJ whole genome shotgun (WGS) entry which is preliminary data.</text>
</comment>
<dbReference type="Gene3D" id="2.60.40.1120">
    <property type="entry name" value="Carboxypeptidase-like, regulatory domain"/>
    <property type="match status" value="1"/>
</dbReference>
<dbReference type="InterPro" id="IPR008969">
    <property type="entry name" value="CarboxyPept-like_regulatory"/>
</dbReference>
<dbReference type="InterPro" id="IPR036942">
    <property type="entry name" value="Beta-barrel_TonB_sf"/>
</dbReference>
<evidence type="ECO:0000256" key="1">
    <source>
        <dbReference type="ARBA" id="ARBA00004442"/>
    </source>
</evidence>
<keyword evidence="3" id="KW-0998">Cell outer membrane</keyword>
<dbReference type="Gene3D" id="2.40.170.20">
    <property type="entry name" value="TonB-dependent receptor, beta-barrel domain"/>
    <property type="match status" value="1"/>
</dbReference>